<protein>
    <submittedName>
        <fullName evidence="1">O-methyltransferase-domain-containing protein</fullName>
    </submittedName>
</protein>
<reference evidence="1" key="1">
    <citation type="journal article" date="2021" name="New Phytol.">
        <title>Evolutionary innovations through gain and loss of genes in the ectomycorrhizal Boletales.</title>
        <authorList>
            <person name="Wu G."/>
            <person name="Miyauchi S."/>
            <person name="Morin E."/>
            <person name="Kuo A."/>
            <person name="Drula E."/>
            <person name="Varga T."/>
            <person name="Kohler A."/>
            <person name="Feng B."/>
            <person name="Cao Y."/>
            <person name="Lipzen A."/>
            <person name="Daum C."/>
            <person name="Hundley H."/>
            <person name="Pangilinan J."/>
            <person name="Johnson J."/>
            <person name="Barry K."/>
            <person name="LaButti K."/>
            <person name="Ng V."/>
            <person name="Ahrendt S."/>
            <person name="Min B."/>
            <person name="Choi I.G."/>
            <person name="Park H."/>
            <person name="Plett J.M."/>
            <person name="Magnuson J."/>
            <person name="Spatafora J.W."/>
            <person name="Nagy L.G."/>
            <person name="Henrissat B."/>
            <person name="Grigoriev I.V."/>
            <person name="Yang Z.L."/>
            <person name="Xu J."/>
            <person name="Martin F.M."/>
        </authorList>
    </citation>
    <scope>NUCLEOTIDE SEQUENCE</scope>
    <source>
        <strain evidence="1">ATCC 28755</strain>
    </source>
</reference>
<dbReference type="Proteomes" id="UP000790377">
    <property type="component" value="Unassembled WGS sequence"/>
</dbReference>
<evidence type="ECO:0000313" key="2">
    <source>
        <dbReference type="Proteomes" id="UP000790377"/>
    </source>
</evidence>
<keyword evidence="2" id="KW-1185">Reference proteome</keyword>
<accession>A0ACB8AH75</accession>
<proteinExistence type="predicted"/>
<sequence>MSGRSQLEGLLTIISSAALAAAAEYEKFGSIPSIDSPQPHPLDSAHDTLALKKSVRLLEGACQQLCATLASPQHTITNVVGSYDWACVRVAIRADITSILAEHSDGLHVRELAQKVNIDERKLARILRLLATRGCYSEAKPDVFSNNRLSLSLLSSGNVANLAGMHTDAGVKAASVLFENLTDPDTMFSNNPTHAPFMYALREKGVSGTLFELMQSDPKKRENYHRAMIALGSVTGSLSVLSLFPWGEVATICDVGSGIGAFSLPLAKSYPHLHITCYDMPVVLIQAREHWASSAPEVLRSQQIDFLPLDFLHEMPKAGQDVYYLRNIIHDWPDVEATTILRNVQQAMAPHSRLLIEGFVLQFASREEINDSTPGESGTELAPEPMLPNFGAGNARMYESDMVMMLLHNAKERNLADCTKLGAIAGLSLAKIWDLGESSVLEFKLDTTCH</sequence>
<name>A0ACB8AH75_9AGAM</name>
<comment type="caution">
    <text evidence="1">The sequence shown here is derived from an EMBL/GenBank/DDBJ whole genome shotgun (WGS) entry which is preliminary data.</text>
</comment>
<evidence type="ECO:0000313" key="1">
    <source>
        <dbReference type="EMBL" id="KAH7912333.1"/>
    </source>
</evidence>
<organism evidence="1 2">
    <name type="scientific">Hygrophoropsis aurantiaca</name>
    <dbReference type="NCBI Taxonomy" id="72124"/>
    <lineage>
        <taxon>Eukaryota</taxon>
        <taxon>Fungi</taxon>
        <taxon>Dikarya</taxon>
        <taxon>Basidiomycota</taxon>
        <taxon>Agaricomycotina</taxon>
        <taxon>Agaricomycetes</taxon>
        <taxon>Agaricomycetidae</taxon>
        <taxon>Boletales</taxon>
        <taxon>Coniophorineae</taxon>
        <taxon>Hygrophoropsidaceae</taxon>
        <taxon>Hygrophoropsis</taxon>
    </lineage>
</organism>
<gene>
    <name evidence="1" type="ORF">BJ138DRAFT_1171998</name>
</gene>
<dbReference type="EMBL" id="MU267654">
    <property type="protein sequence ID" value="KAH7912333.1"/>
    <property type="molecule type" value="Genomic_DNA"/>
</dbReference>